<name>A0A806KGJ8_9BACT</name>
<protein>
    <submittedName>
        <fullName evidence="1">Uncharacterized protein</fullName>
    </submittedName>
</protein>
<dbReference type="EMBL" id="JQ844182">
    <property type="protein sequence ID" value="AGS52103.1"/>
    <property type="molecule type" value="Genomic_DNA"/>
</dbReference>
<sequence length="149" mass="17888">MRIKKQAPEIVVAMQLIGMERFESHVTENILGDKELILTMSSIDDVMEHFQWKKSKLMNDAIDRFIVPRLENFDNLNNINGSFEKWKGKWLDYYAHLSKEDYDRMRDLEEQYDETGSCPELEEMALPDEFNWTPVDYTEEEWHSMQKEE</sequence>
<organism evidence="1">
    <name type="scientific">uncultured bacterium contig00029</name>
    <dbReference type="NCBI Taxonomy" id="1181518"/>
    <lineage>
        <taxon>Bacteria</taxon>
        <taxon>environmental samples</taxon>
    </lineage>
</organism>
<proteinExistence type="predicted"/>
<dbReference type="AlphaFoldDB" id="A0A806KGJ8"/>
<accession>A0A806KGJ8</accession>
<evidence type="ECO:0000313" key="1">
    <source>
        <dbReference type="EMBL" id="AGS52103.1"/>
    </source>
</evidence>
<reference evidence="1" key="1">
    <citation type="submission" date="2012-03" db="EMBL/GenBank/DDBJ databases">
        <title>Functional metagenomics reveals considerable lignocellulase gene clusters in the gut microbiome of a wood-feeding higher termite.</title>
        <authorList>
            <person name="Liu N."/>
        </authorList>
    </citation>
    <scope>NUCLEOTIDE SEQUENCE</scope>
</reference>